<evidence type="ECO:0000256" key="1">
    <source>
        <dbReference type="SAM" id="MobiDB-lite"/>
    </source>
</evidence>
<accession>A0A168LB54</accession>
<dbReference type="InterPro" id="IPR000477">
    <property type="entry name" value="RT_dom"/>
</dbReference>
<dbReference type="Proteomes" id="UP000078561">
    <property type="component" value="Unassembled WGS sequence"/>
</dbReference>
<feature type="domain" description="Reverse transcriptase" evidence="2">
    <location>
        <begin position="440"/>
        <end position="508"/>
    </location>
</feature>
<dbReference type="InParanoid" id="A0A168LB54"/>
<protein>
    <recommendedName>
        <fullName evidence="2">Reverse transcriptase domain-containing protein</fullName>
    </recommendedName>
</protein>
<reference evidence="3" key="1">
    <citation type="submission" date="2016-04" db="EMBL/GenBank/DDBJ databases">
        <authorList>
            <person name="Evans L.H."/>
            <person name="Alamgir A."/>
            <person name="Owens N."/>
            <person name="Weber N.D."/>
            <person name="Virtaneva K."/>
            <person name="Barbian K."/>
            <person name="Babar A."/>
            <person name="Rosenke K."/>
        </authorList>
    </citation>
    <scope>NUCLEOTIDE SEQUENCE [LARGE SCALE GENOMIC DNA]</scope>
    <source>
        <strain evidence="3">CBS 101.48</strain>
    </source>
</reference>
<dbReference type="Gene3D" id="3.30.70.270">
    <property type="match status" value="1"/>
</dbReference>
<evidence type="ECO:0000259" key="2">
    <source>
        <dbReference type="Pfam" id="PF00078"/>
    </source>
</evidence>
<gene>
    <name evidence="3" type="primary">ABSGL_01844.1 scaffold 2415</name>
</gene>
<name>A0A168LB54_ABSGL</name>
<dbReference type="InterPro" id="IPR043502">
    <property type="entry name" value="DNA/RNA_pol_sf"/>
</dbReference>
<keyword evidence="4" id="KW-1185">Reference proteome</keyword>
<dbReference type="InterPro" id="IPR043128">
    <property type="entry name" value="Rev_trsase/Diguanyl_cyclase"/>
</dbReference>
<evidence type="ECO:0000313" key="3">
    <source>
        <dbReference type="EMBL" id="SAL96437.1"/>
    </source>
</evidence>
<dbReference type="STRING" id="4829.A0A168LB54"/>
<dbReference type="Pfam" id="PF00078">
    <property type="entry name" value="RVT_1"/>
    <property type="match status" value="1"/>
</dbReference>
<dbReference type="OrthoDB" id="6765981at2759"/>
<sequence>MLVSPRLLFQLYLVPVPSTITLEEYVASHPSEQIQYSFGSCDVVNVLSLQGLTEHHGHHDQVVWFYTISAPNSSPDSFSARLSQLSIQDNPSAMASQQDEQSSSTTGSSLMAQSQSAIEYWIMYSTCATNGHGLSLLPSTTSMIAFEFGFWTTNKRPVSMVLWIWTTACLPVHASSYSTLDLHHAALHSQILVFKEALLRRFGKLPSDENKMLYKALIDMKQQSQQSISIHAANWEHQLSLLAETLDVNQQSISTSNISTRIYYAAFRPKLVGCGSGAGESISRQQQHQSSRHFQQQQTSLSQDAARHHPRLGFPQQTSRYHRFDQAMYHVTLQGSTTLTATDIRSKARLDNPGKHQASLSHQSHALLTRPIFNPPRHMHPTLQLTLDRDLADLCRLGICKKVDFFEWACPWYPNLMEPIDWLEITSQSTNMDKTALSAQSGQKFTVMPFGLVNAPALLQLLTIKTLGALNWSCCIAYMDDIIVYSCSASESGTDHQVSSSLQWSANAKDNTQDRIWRWSMYLQQFHYQVFYVPGSTNQAANALSRHPLPMVSLIDTTDKIDWLSLQAQDPDIMKIQVGTLTQLSAHHAINLHLSSLTIFSSMCKLAPATNLLLIFAWWYLSRCKTPLSRTITLLSGLDVVS</sequence>
<feature type="compositionally biased region" description="Low complexity" evidence="1">
    <location>
        <begin position="283"/>
        <end position="298"/>
    </location>
</feature>
<organism evidence="3">
    <name type="scientific">Absidia glauca</name>
    <name type="common">Pin mould</name>
    <dbReference type="NCBI Taxonomy" id="4829"/>
    <lineage>
        <taxon>Eukaryota</taxon>
        <taxon>Fungi</taxon>
        <taxon>Fungi incertae sedis</taxon>
        <taxon>Mucoromycota</taxon>
        <taxon>Mucoromycotina</taxon>
        <taxon>Mucoromycetes</taxon>
        <taxon>Mucorales</taxon>
        <taxon>Cunninghamellaceae</taxon>
        <taxon>Absidia</taxon>
    </lineage>
</organism>
<proteinExistence type="predicted"/>
<dbReference type="AlphaFoldDB" id="A0A168LB54"/>
<dbReference type="SUPFAM" id="SSF56672">
    <property type="entry name" value="DNA/RNA polymerases"/>
    <property type="match status" value="1"/>
</dbReference>
<feature type="region of interest" description="Disordered" evidence="1">
    <location>
        <begin position="278"/>
        <end position="307"/>
    </location>
</feature>
<dbReference type="EMBL" id="LT551058">
    <property type="protein sequence ID" value="SAL96437.1"/>
    <property type="molecule type" value="Genomic_DNA"/>
</dbReference>
<evidence type="ECO:0000313" key="4">
    <source>
        <dbReference type="Proteomes" id="UP000078561"/>
    </source>
</evidence>